<gene>
    <name evidence="13" type="ORF">E5Z56_00940</name>
</gene>
<keyword evidence="14" id="KW-1185">Reference proteome</keyword>
<dbReference type="Pfam" id="PF01544">
    <property type="entry name" value="CorA"/>
    <property type="match status" value="1"/>
</dbReference>
<organism evidence="13 14">
    <name type="scientific">Ruminococcus bovis</name>
    <dbReference type="NCBI Taxonomy" id="2564099"/>
    <lineage>
        <taxon>Bacteria</taxon>
        <taxon>Bacillati</taxon>
        <taxon>Bacillota</taxon>
        <taxon>Clostridia</taxon>
        <taxon>Eubacteriales</taxon>
        <taxon>Oscillospiraceae</taxon>
        <taxon>Ruminococcus</taxon>
    </lineage>
</organism>
<evidence type="ECO:0000256" key="12">
    <source>
        <dbReference type="SAM" id="Phobius"/>
    </source>
</evidence>
<dbReference type="GO" id="GO:0015095">
    <property type="term" value="F:magnesium ion transmembrane transporter activity"/>
    <property type="evidence" value="ECO:0007669"/>
    <property type="project" value="TreeGrafter"/>
</dbReference>
<sequence length="299" mass="35072">MYYTILDGKVIRTEHKEESLITVSQLKEGVNPFVAHSEQLSDDYMASRTYSRFESYDGFDLICINHIHIENLQDEINPVYIIITNGHLDFYSTDYNYVISVMDEMKSFPNGFNINTVLFHFMMRIIRGDLIHLEDIGAELRQFESEIFDDNIDEHMAKKMLIIKKHLMKIEMYYELLLNLVADLSENRNGFYSKSTLKKFSLIDSKLDRLYSKTNNLLSYASEVWSTYQSQVDLELNKTMKILTIITVIVSPLTLIAGWYGMNLQMPEFHYQYSYPIVIALCIVIVVGSIIFFKKKKWF</sequence>
<dbReference type="GO" id="GO:0015087">
    <property type="term" value="F:cobalt ion transmembrane transporter activity"/>
    <property type="evidence" value="ECO:0007669"/>
    <property type="project" value="TreeGrafter"/>
</dbReference>
<dbReference type="InterPro" id="IPR045861">
    <property type="entry name" value="CorA_cytoplasmic_dom"/>
</dbReference>
<proteinExistence type="inferred from homology"/>
<evidence type="ECO:0000256" key="7">
    <source>
        <dbReference type="ARBA" id="ARBA00022989"/>
    </source>
</evidence>
<evidence type="ECO:0000256" key="4">
    <source>
        <dbReference type="ARBA" id="ARBA00022475"/>
    </source>
</evidence>
<dbReference type="OrthoDB" id="9803416at2"/>
<dbReference type="Gene3D" id="1.20.58.340">
    <property type="entry name" value="Magnesium transport protein CorA, transmembrane region"/>
    <property type="match status" value="2"/>
</dbReference>
<dbReference type="GO" id="GO:0050897">
    <property type="term" value="F:cobalt ion binding"/>
    <property type="evidence" value="ECO:0007669"/>
    <property type="project" value="TreeGrafter"/>
</dbReference>
<dbReference type="InterPro" id="IPR002523">
    <property type="entry name" value="MgTranspt_CorA/ZnTranspt_ZntB"/>
</dbReference>
<comment type="function">
    <text evidence="11">Mediates influx of magnesium ions. Alternates between open and closed states. Activated by low cytoplasmic Mg(2+) levels. Inactive when cytoplasmic Mg(2+) levels are high.</text>
</comment>
<dbReference type="InterPro" id="IPR045863">
    <property type="entry name" value="CorA_TM1_TM2"/>
</dbReference>
<keyword evidence="9 12" id="KW-0472">Membrane</keyword>
<dbReference type="Proteomes" id="UP000301475">
    <property type="component" value="Chromosome"/>
</dbReference>
<dbReference type="RefSeq" id="WP_138156116.1">
    <property type="nucleotide sequence ID" value="NZ_CP039381.1"/>
</dbReference>
<keyword evidence="7 12" id="KW-1133">Transmembrane helix</keyword>
<dbReference type="EMBL" id="CP039381">
    <property type="protein sequence ID" value="QCT06018.1"/>
    <property type="molecule type" value="Genomic_DNA"/>
</dbReference>
<evidence type="ECO:0000256" key="8">
    <source>
        <dbReference type="ARBA" id="ARBA00023065"/>
    </source>
</evidence>
<evidence type="ECO:0008006" key="15">
    <source>
        <dbReference type="Google" id="ProtNLM"/>
    </source>
</evidence>
<comment type="catalytic activity">
    <reaction evidence="10">
        <text>Mg(2+)(in) = Mg(2+)(out)</text>
        <dbReference type="Rhea" id="RHEA:29827"/>
        <dbReference type="ChEBI" id="CHEBI:18420"/>
    </reaction>
</comment>
<dbReference type="PANTHER" id="PTHR46494:SF1">
    <property type="entry name" value="CORA FAMILY METAL ION TRANSPORTER (EUROFUNG)"/>
    <property type="match status" value="1"/>
</dbReference>
<dbReference type="GO" id="GO:0000287">
    <property type="term" value="F:magnesium ion binding"/>
    <property type="evidence" value="ECO:0007669"/>
    <property type="project" value="TreeGrafter"/>
</dbReference>
<dbReference type="PANTHER" id="PTHR46494">
    <property type="entry name" value="CORA FAMILY METAL ION TRANSPORTER (EUROFUNG)"/>
    <property type="match status" value="1"/>
</dbReference>
<evidence type="ECO:0000313" key="13">
    <source>
        <dbReference type="EMBL" id="QCT06018.1"/>
    </source>
</evidence>
<evidence type="ECO:0000256" key="6">
    <source>
        <dbReference type="ARBA" id="ARBA00022842"/>
    </source>
</evidence>
<comment type="similarity">
    <text evidence="2">Belongs to the CorA metal ion transporter (MIT) (TC 1.A.35) family.</text>
</comment>
<evidence type="ECO:0000256" key="10">
    <source>
        <dbReference type="ARBA" id="ARBA00034269"/>
    </source>
</evidence>
<evidence type="ECO:0000256" key="9">
    <source>
        <dbReference type="ARBA" id="ARBA00023136"/>
    </source>
</evidence>
<name>A0A4P8XYU0_9FIRM</name>
<dbReference type="AlphaFoldDB" id="A0A4P8XYU0"/>
<accession>A0A4P8XYU0</accession>
<evidence type="ECO:0000256" key="2">
    <source>
        <dbReference type="ARBA" id="ARBA00009765"/>
    </source>
</evidence>
<evidence type="ECO:0000256" key="1">
    <source>
        <dbReference type="ARBA" id="ARBA00004651"/>
    </source>
</evidence>
<dbReference type="SUPFAM" id="SSF144083">
    <property type="entry name" value="Magnesium transport protein CorA, transmembrane region"/>
    <property type="match status" value="1"/>
</dbReference>
<keyword evidence="4" id="KW-1003">Cell membrane</keyword>
<evidence type="ECO:0000256" key="5">
    <source>
        <dbReference type="ARBA" id="ARBA00022692"/>
    </source>
</evidence>
<dbReference type="GO" id="GO:0005886">
    <property type="term" value="C:plasma membrane"/>
    <property type="evidence" value="ECO:0007669"/>
    <property type="project" value="UniProtKB-SubCell"/>
</dbReference>
<evidence type="ECO:0000313" key="14">
    <source>
        <dbReference type="Proteomes" id="UP000301475"/>
    </source>
</evidence>
<evidence type="ECO:0000256" key="11">
    <source>
        <dbReference type="ARBA" id="ARBA00045497"/>
    </source>
</evidence>
<dbReference type="SUPFAM" id="SSF143865">
    <property type="entry name" value="CorA soluble domain-like"/>
    <property type="match status" value="1"/>
</dbReference>
<comment type="subcellular location">
    <subcellularLocation>
        <location evidence="1">Cell membrane</location>
        <topology evidence="1">Multi-pass membrane protein</topology>
    </subcellularLocation>
</comment>
<keyword evidence="3" id="KW-0813">Transport</keyword>
<dbReference type="FunFam" id="1.20.58.340:FF:000004">
    <property type="entry name" value="Magnesium transport protein CorA"/>
    <property type="match status" value="1"/>
</dbReference>
<keyword evidence="5 12" id="KW-0812">Transmembrane</keyword>
<feature type="transmembrane region" description="Helical" evidence="12">
    <location>
        <begin position="242"/>
        <end position="261"/>
    </location>
</feature>
<evidence type="ECO:0000256" key="3">
    <source>
        <dbReference type="ARBA" id="ARBA00022448"/>
    </source>
</evidence>
<keyword evidence="8" id="KW-0406">Ion transport</keyword>
<dbReference type="KEGG" id="ruj:E5Z56_00940"/>
<protein>
    <recommendedName>
        <fullName evidence="15">Magnesium transporter</fullName>
    </recommendedName>
</protein>
<keyword evidence="6" id="KW-0460">Magnesium</keyword>
<reference evidence="13 14" key="1">
    <citation type="submission" date="2019-04" db="EMBL/GenBank/DDBJ databases">
        <authorList>
            <person name="Embree M."/>
            <person name="Gaffney J.R."/>
        </authorList>
    </citation>
    <scope>NUCLEOTIDE SEQUENCE [LARGE SCALE GENOMIC DNA]</scope>
    <source>
        <strain evidence="13 14">JE7A12</strain>
    </source>
</reference>
<feature type="transmembrane region" description="Helical" evidence="12">
    <location>
        <begin position="273"/>
        <end position="293"/>
    </location>
</feature>